<feature type="domain" description="N-acetyltransferase" evidence="3">
    <location>
        <begin position="2"/>
        <end position="161"/>
    </location>
</feature>
<dbReference type="InterPro" id="IPR050832">
    <property type="entry name" value="Bact_Acetyltransf"/>
</dbReference>
<comment type="caution">
    <text evidence="4">The sequence shown here is derived from an EMBL/GenBank/DDBJ whole genome shotgun (WGS) entry which is preliminary data.</text>
</comment>
<dbReference type="PANTHER" id="PTHR43877">
    <property type="entry name" value="AMINOALKYLPHOSPHONATE N-ACETYLTRANSFERASE-RELATED-RELATED"/>
    <property type="match status" value="1"/>
</dbReference>
<dbReference type="Gene3D" id="3.40.630.30">
    <property type="match status" value="1"/>
</dbReference>
<dbReference type="SUPFAM" id="SSF55729">
    <property type="entry name" value="Acyl-CoA N-acyltransferases (Nat)"/>
    <property type="match status" value="1"/>
</dbReference>
<evidence type="ECO:0000313" key="5">
    <source>
        <dbReference type="Proteomes" id="UP000837803"/>
    </source>
</evidence>
<keyword evidence="5" id="KW-1185">Reference proteome</keyword>
<dbReference type="Pfam" id="PF00583">
    <property type="entry name" value="Acetyltransf_1"/>
    <property type="match status" value="1"/>
</dbReference>
<dbReference type="CDD" id="cd04301">
    <property type="entry name" value="NAT_SF"/>
    <property type="match status" value="1"/>
</dbReference>
<gene>
    <name evidence="4" type="ORF">LEM8419_02420</name>
</gene>
<keyword evidence="1" id="KW-0808">Transferase</keyword>
<reference evidence="4" key="1">
    <citation type="submission" date="2021-12" db="EMBL/GenBank/DDBJ databases">
        <authorList>
            <person name="Rodrigo-Torres L."/>
            <person name="Arahal R. D."/>
            <person name="Lucena T."/>
        </authorList>
    </citation>
    <scope>NUCLEOTIDE SEQUENCE</scope>
    <source>
        <strain evidence="4">CECT 8419</strain>
    </source>
</reference>
<evidence type="ECO:0000256" key="1">
    <source>
        <dbReference type="ARBA" id="ARBA00022679"/>
    </source>
</evidence>
<dbReference type="InterPro" id="IPR016181">
    <property type="entry name" value="Acyl_CoA_acyltransferase"/>
</dbReference>
<dbReference type="PANTHER" id="PTHR43877:SF2">
    <property type="entry name" value="AMINOALKYLPHOSPHONATE N-ACETYLTRANSFERASE-RELATED"/>
    <property type="match status" value="1"/>
</dbReference>
<keyword evidence="2" id="KW-0012">Acyltransferase</keyword>
<sequence>MLSLRPITPADNPAVARVVRTVMPEFNCVGEGFSINDPELDDMYAAYRQPRAAFYVLTTAADAIVGVGGYAPLDGGDGTVCELRKMYLLPEARGLGGGKLLMETCLAAAQRDGFAAMYLETVTAMTTAAQVYAKYGFEPIDGPMGATGHSGCDRFMLKSFR</sequence>
<dbReference type="RefSeq" id="WP_238751369.1">
    <property type="nucleotide sequence ID" value="NZ_CAKLPZ010000003.1"/>
</dbReference>
<dbReference type="Proteomes" id="UP000837803">
    <property type="component" value="Unassembled WGS sequence"/>
</dbReference>
<evidence type="ECO:0000256" key="2">
    <source>
        <dbReference type="ARBA" id="ARBA00023315"/>
    </source>
</evidence>
<organism evidence="4 5">
    <name type="scientific">Neolewinella maritima</name>
    <dbReference type="NCBI Taxonomy" id="1383882"/>
    <lineage>
        <taxon>Bacteria</taxon>
        <taxon>Pseudomonadati</taxon>
        <taxon>Bacteroidota</taxon>
        <taxon>Saprospiria</taxon>
        <taxon>Saprospirales</taxon>
        <taxon>Lewinellaceae</taxon>
        <taxon>Neolewinella</taxon>
    </lineage>
</organism>
<name>A0ABM9B2X2_9BACT</name>
<proteinExistence type="predicted"/>
<protein>
    <recommendedName>
        <fullName evidence="3">N-acetyltransferase domain-containing protein</fullName>
    </recommendedName>
</protein>
<evidence type="ECO:0000259" key="3">
    <source>
        <dbReference type="PROSITE" id="PS51186"/>
    </source>
</evidence>
<dbReference type="PROSITE" id="PS51186">
    <property type="entry name" value="GNAT"/>
    <property type="match status" value="1"/>
</dbReference>
<dbReference type="InterPro" id="IPR000182">
    <property type="entry name" value="GNAT_dom"/>
</dbReference>
<accession>A0ABM9B2X2</accession>
<dbReference type="EMBL" id="CAKLPZ010000003">
    <property type="protein sequence ID" value="CAH1001517.1"/>
    <property type="molecule type" value="Genomic_DNA"/>
</dbReference>
<evidence type="ECO:0000313" key="4">
    <source>
        <dbReference type="EMBL" id="CAH1001517.1"/>
    </source>
</evidence>